<protein>
    <submittedName>
        <fullName evidence="1">Uncharacterized protein</fullName>
    </submittedName>
</protein>
<name>A0A8S5MJT9_9CAUD</name>
<reference evidence="1" key="1">
    <citation type="journal article" date="2021" name="Proc. Natl. Acad. Sci. U.S.A.">
        <title>A Catalog of Tens of Thousands of Viruses from Human Metagenomes Reveals Hidden Associations with Chronic Diseases.</title>
        <authorList>
            <person name="Tisza M.J."/>
            <person name="Buck C.B."/>
        </authorList>
    </citation>
    <scope>NUCLEOTIDE SEQUENCE</scope>
    <source>
        <strain evidence="1">CtHMI2</strain>
    </source>
</reference>
<evidence type="ECO:0000313" key="1">
    <source>
        <dbReference type="EMBL" id="DAD82472.1"/>
    </source>
</evidence>
<organism evidence="1">
    <name type="scientific">Siphoviridae sp. ctHMI2</name>
    <dbReference type="NCBI Taxonomy" id="2826231"/>
    <lineage>
        <taxon>Viruses</taxon>
        <taxon>Duplodnaviria</taxon>
        <taxon>Heunggongvirae</taxon>
        <taxon>Uroviricota</taxon>
        <taxon>Caudoviricetes</taxon>
    </lineage>
</organism>
<dbReference type="EMBL" id="BK014919">
    <property type="protein sequence ID" value="DAD82472.1"/>
    <property type="molecule type" value="Genomic_DNA"/>
</dbReference>
<sequence>MAIDEANAINEAKEHFYLLREDDDYKNAEIKKMYAIVDYPEPGVTHTRGYLLLDKDWDVELFSLY</sequence>
<accession>A0A8S5MJT9</accession>
<proteinExistence type="predicted"/>